<evidence type="ECO:0000313" key="3">
    <source>
        <dbReference type="EMBL" id="GLI53574.1"/>
    </source>
</evidence>
<evidence type="ECO:0000259" key="1">
    <source>
        <dbReference type="Pfam" id="PF21739"/>
    </source>
</evidence>
<dbReference type="InterPro" id="IPR049199">
    <property type="entry name" value="DUF6866_N"/>
</dbReference>
<gene>
    <name evidence="3" type="ORF">TISLANDTSLP1_12670</name>
</gene>
<accession>A0A9W6GE19</accession>
<dbReference type="Proteomes" id="UP001144297">
    <property type="component" value="Unassembled WGS sequence"/>
</dbReference>
<name>A0A9W6GE19_9BACT</name>
<feature type="domain" description="DUF6866" evidence="2">
    <location>
        <begin position="163"/>
        <end position="342"/>
    </location>
</feature>
<feature type="domain" description="DUF6866" evidence="1">
    <location>
        <begin position="6"/>
        <end position="157"/>
    </location>
</feature>
<dbReference type="EMBL" id="BSDX01000001">
    <property type="protein sequence ID" value="GLI53574.1"/>
    <property type="molecule type" value="Genomic_DNA"/>
</dbReference>
<evidence type="ECO:0000313" key="4">
    <source>
        <dbReference type="Proteomes" id="UP001144297"/>
    </source>
</evidence>
<dbReference type="Pfam" id="PF21739">
    <property type="entry name" value="DUF6866_N"/>
    <property type="match status" value="1"/>
</dbReference>
<evidence type="ECO:0000259" key="2">
    <source>
        <dbReference type="Pfam" id="PF21740"/>
    </source>
</evidence>
<reference evidence="3" key="1">
    <citation type="submission" date="2022-12" db="EMBL/GenBank/DDBJ databases">
        <title>Reference genome sequencing for broad-spectrum identification of bacterial and archaeal isolates by mass spectrometry.</title>
        <authorList>
            <person name="Sekiguchi Y."/>
            <person name="Tourlousse D.M."/>
        </authorList>
    </citation>
    <scope>NUCLEOTIDE SEQUENCE</scope>
    <source>
        <strain evidence="3">TSL-P1</strain>
    </source>
</reference>
<keyword evidence="4" id="KW-1185">Reference proteome</keyword>
<proteinExistence type="predicted"/>
<dbReference type="Pfam" id="PF21740">
    <property type="entry name" value="DUF6866_C"/>
    <property type="match status" value="1"/>
</dbReference>
<organism evidence="3 4">
    <name type="scientific">Thermodesulfovibrio yellowstonii</name>
    <dbReference type="NCBI Taxonomy" id="28262"/>
    <lineage>
        <taxon>Bacteria</taxon>
        <taxon>Pseudomonadati</taxon>
        <taxon>Nitrospirota</taxon>
        <taxon>Thermodesulfovibrionia</taxon>
        <taxon>Thermodesulfovibrionales</taxon>
        <taxon>Thermodesulfovibrionaceae</taxon>
        <taxon>Thermodesulfovibrio</taxon>
    </lineage>
</organism>
<protein>
    <submittedName>
        <fullName evidence="3">Uncharacterized protein</fullName>
    </submittedName>
</protein>
<comment type="caution">
    <text evidence="3">The sequence shown here is derived from an EMBL/GenBank/DDBJ whole genome shotgun (WGS) entry which is preliminary data.</text>
</comment>
<dbReference type="AlphaFoldDB" id="A0A9W6GE19"/>
<dbReference type="NCBIfam" id="NF045620">
    <property type="entry name" value="Sfum_1244_fam"/>
    <property type="match status" value="1"/>
</dbReference>
<dbReference type="InterPro" id="IPR049200">
    <property type="entry name" value="DUF6866_C"/>
</dbReference>
<dbReference type="InterPro" id="IPR054640">
    <property type="entry name" value="Sfum_1244-like"/>
</dbReference>
<sequence length="348" mass="41370">MLNPEFFNTVKYNCDVSDANYWGYFSICTLLLRLRELFKIERELEPWENIKNEEIFSWIEKKEKRWKELENAKLIPIKINGKFYSPFDVDVINGITVKNGFVYGAGYALFMKPSFFIGSIHRFEKIDGYNVYFIDKEVVRDIFSSPGMSIGENIFIRLTDIKYRLWENLQSWVSKKGAIYEIILSEFGNSNEWKYPFEKFKNIVDKYSKIVLYHEIAEQKENNLQWNEIIKYCDTSKTEHILRGIKDFVADLSENGPVHRAFIEKDKKLLGLYILSQGVYHKKILKVIMHQIEKALILNDWQKIEEIRINEFNKWKNNLEKILNAFNIHGFKEVKNLTDKIFEEGGMN</sequence>